<evidence type="ECO:0000313" key="2">
    <source>
        <dbReference type="EMBL" id="KAJ5069162.1"/>
    </source>
</evidence>
<dbReference type="Gene3D" id="3.30.200.20">
    <property type="entry name" value="Phosphorylase Kinase, domain 1"/>
    <property type="match status" value="1"/>
</dbReference>
<dbReference type="InterPro" id="IPR011009">
    <property type="entry name" value="Kinase-like_dom_sf"/>
</dbReference>
<proteinExistence type="predicted"/>
<dbReference type="Gene3D" id="1.10.510.10">
    <property type="entry name" value="Transferase(Phosphotransferase) domain 1"/>
    <property type="match status" value="1"/>
</dbReference>
<name>A0A9Q0R6J5_ANAIG</name>
<dbReference type="SUPFAM" id="SSF56112">
    <property type="entry name" value="Protein kinase-like (PK-like)"/>
    <property type="match status" value="1"/>
</dbReference>
<dbReference type="InterPro" id="IPR051177">
    <property type="entry name" value="CIK-Related_Protein"/>
</dbReference>
<keyword evidence="3" id="KW-1185">Reference proteome</keyword>
<dbReference type="GO" id="GO:0005524">
    <property type="term" value="F:ATP binding"/>
    <property type="evidence" value="ECO:0007669"/>
    <property type="project" value="InterPro"/>
</dbReference>
<evidence type="ECO:0000313" key="3">
    <source>
        <dbReference type="Proteomes" id="UP001149090"/>
    </source>
</evidence>
<dbReference type="AlphaFoldDB" id="A0A9Q0R6J5"/>
<dbReference type="EMBL" id="JAPDFW010000108">
    <property type="protein sequence ID" value="KAJ5069162.1"/>
    <property type="molecule type" value="Genomic_DNA"/>
</dbReference>
<dbReference type="PANTHER" id="PTHR12984">
    <property type="entry name" value="SCY1-RELATED S/T PROTEIN KINASE-LIKE"/>
    <property type="match status" value="1"/>
</dbReference>
<dbReference type="Proteomes" id="UP001149090">
    <property type="component" value="Unassembled WGS sequence"/>
</dbReference>
<gene>
    <name evidence="2" type="ORF">M0811_11918</name>
</gene>
<dbReference type="PROSITE" id="PS50011">
    <property type="entry name" value="PROTEIN_KINASE_DOM"/>
    <property type="match status" value="1"/>
</dbReference>
<dbReference type="InterPro" id="IPR000719">
    <property type="entry name" value="Prot_kinase_dom"/>
</dbReference>
<dbReference type="PANTHER" id="PTHR12984:SF6">
    <property type="entry name" value="SCY1-LIKE PROTEIN 2"/>
    <property type="match status" value="1"/>
</dbReference>
<evidence type="ECO:0000259" key="1">
    <source>
        <dbReference type="PROSITE" id="PS50011"/>
    </source>
</evidence>
<dbReference type="Pfam" id="PF00069">
    <property type="entry name" value="Pkinase"/>
    <property type="match status" value="1"/>
</dbReference>
<reference evidence="2" key="1">
    <citation type="submission" date="2022-10" db="EMBL/GenBank/DDBJ databases">
        <title>Novel sulphate-reducing endosymbionts in the free-living metamonad Anaeramoeba.</title>
        <authorList>
            <person name="Jerlstrom-Hultqvist J."/>
            <person name="Cepicka I."/>
            <person name="Gallot-Lavallee L."/>
            <person name="Salas-Leiva D."/>
            <person name="Curtis B.A."/>
            <person name="Zahonova K."/>
            <person name="Pipaliya S."/>
            <person name="Dacks J."/>
            <person name="Roger A.J."/>
        </authorList>
    </citation>
    <scope>NUCLEOTIDE SEQUENCE</scope>
    <source>
        <strain evidence="2">BMAN</strain>
    </source>
</reference>
<sequence>MGNQINKEYDVENQIASGGPSFCWKIYPAIKKATLEKVSVFLFEKNSIQTTKQNKQQFIENLRNEVKNLLKLRHPQILQVQSQPIESKNEFAFITEPVYASLANLRGNYSNLDNVPTDLKEYQIDSLEIQYGLKEIGEALTFIHSVPTLIHLNLLPECIFITPSHHWKVAGFMYSINNQFKQSNLPYTYNLNNIWPNSKIHLNLQPHLLLSHH</sequence>
<accession>A0A9Q0R6J5</accession>
<dbReference type="GO" id="GO:0004672">
    <property type="term" value="F:protein kinase activity"/>
    <property type="evidence" value="ECO:0007669"/>
    <property type="project" value="InterPro"/>
</dbReference>
<dbReference type="OMA" id="CWICAGI"/>
<dbReference type="OrthoDB" id="79687at2759"/>
<organism evidence="2 3">
    <name type="scientific">Anaeramoeba ignava</name>
    <name type="common">Anaerobic marine amoeba</name>
    <dbReference type="NCBI Taxonomy" id="1746090"/>
    <lineage>
        <taxon>Eukaryota</taxon>
        <taxon>Metamonada</taxon>
        <taxon>Anaeramoebidae</taxon>
        <taxon>Anaeramoeba</taxon>
    </lineage>
</organism>
<feature type="domain" description="Protein kinase" evidence="1">
    <location>
        <begin position="9"/>
        <end position="213"/>
    </location>
</feature>
<comment type="caution">
    <text evidence="2">The sequence shown here is derived from an EMBL/GenBank/DDBJ whole genome shotgun (WGS) entry which is preliminary data.</text>
</comment>
<protein>
    <submittedName>
        <fullName evidence="2">Scy1-like protein</fullName>
    </submittedName>
</protein>